<evidence type="ECO:0000256" key="1">
    <source>
        <dbReference type="SAM" id="MobiDB-lite"/>
    </source>
</evidence>
<sequence length="230" mass="25408">MVYTRNGSNYSVQPDVCGQGSGKPKFRSGKSSSRKICLEDSRVFPHSPRSVPTNFDVNSEPELIEGNISRAEPFPSGRNRNISVLVQKLVQSSKTRGVGNIPKPLEGGHELLLTHQELSGLGEAHRVLARMEPIFLQRQGQKDKELAHEPKSFIHRPEEGIGNDSSFGERRPSGFYQLQTSSRSVQRQAQRTSEEAERSQEPSSKGKRQSQLAQTLATGVQDPQIGAFSS</sequence>
<evidence type="ECO:0000313" key="2">
    <source>
        <dbReference type="EMBL" id="MBW0460525.1"/>
    </source>
</evidence>
<feature type="compositionally biased region" description="Polar residues" evidence="1">
    <location>
        <begin position="1"/>
        <end position="12"/>
    </location>
</feature>
<protein>
    <submittedName>
        <fullName evidence="2">Uncharacterized protein</fullName>
    </submittedName>
</protein>
<comment type="caution">
    <text evidence="2">The sequence shown here is derived from an EMBL/GenBank/DDBJ whole genome shotgun (WGS) entry which is preliminary data.</text>
</comment>
<organism evidence="2 3">
    <name type="scientific">Austropuccinia psidii MF-1</name>
    <dbReference type="NCBI Taxonomy" id="1389203"/>
    <lineage>
        <taxon>Eukaryota</taxon>
        <taxon>Fungi</taxon>
        <taxon>Dikarya</taxon>
        <taxon>Basidiomycota</taxon>
        <taxon>Pucciniomycotina</taxon>
        <taxon>Pucciniomycetes</taxon>
        <taxon>Pucciniales</taxon>
        <taxon>Sphaerophragmiaceae</taxon>
        <taxon>Austropuccinia</taxon>
    </lineage>
</organism>
<dbReference type="Proteomes" id="UP000765509">
    <property type="component" value="Unassembled WGS sequence"/>
</dbReference>
<reference evidence="2" key="1">
    <citation type="submission" date="2021-03" db="EMBL/GenBank/DDBJ databases">
        <title>Draft genome sequence of rust myrtle Austropuccinia psidii MF-1, a brazilian biotype.</title>
        <authorList>
            <person name="Quecine M.C."/>
            <person name="Pachon D.M.R."/>
            <person name="Bonatelli M.L."/>
            <person name="Correr F.H."/>
            <person name="Franceschini L.M."/>
            <person name="Leite T.F."/>
            <person name="Margarido G.R.A."/>
            <person name="Almeida C.A."/>
            <person name="Ferrarezi J.A."/>
            <person name="Labate C.A."/>
        </authorList>
    </citation>
    <scope>NUCLEOTIDE SEQUENCE</scope>
    <source>
        <strain evidence="2">MF-1</strain>
    </source>
</reference>
<proteinExistence type="predicted"/>
<keyword evidence="3" id="KW-1185">Reference proteome</keyword>
<name>A0A9Q3GAP1_9BASI</name>
<feature type="compositionally biased region" description="Basic and acidic residues" evidence="1">
    <location>
        <begin position="140"/>
        <end position="159"/>
    </location>
</feature>
<feature type="compositionally biased region" description="Polar residues" evidence="1">
    <location>
        <begin position="209"/>
        <end position="218"/>
    </location>
</feature>
<gene>
    <name evidence="2" type="ORF">O181_000240</name>
</gene>
<feature type="region of interest" description="Disordered" evidence="1">
    <location>
        <begin position="138"/>
        <end position="230"/>
    </location>
</feature>
<feature type="region of interest" description="Disordered" evidence="1">
    <location>
        <begin position="1"/>
        <end position="32"/>
    </location>
</feature>
<dbReference type="EMBL" id="AVOT02000024">
    <property type="protein sequence ID" value="MBW0460525.1"/>
    <property type="molecule type" value="Genomic_DNA"/>
</dbReference>
<evidence type="ECO:0000313" key="3">
    <source>
        <dbReference type="Proteomes" id="UP000765509"/>
    </source>
</evidence>
<feature type="compositionally biased region" description="Polar residues" evidence="1">
    <location>
        <begin position="176"/>
        <end position="191"/>
    </location>
</feature>
<accession>A0A9Q3GAP1</accession>
<dbReference type="AlphaFoldDB" id="A0A9Q3GAP1"/>